<feature type="domain" description="Penicillin-binding protein transpeptidase" evidence="1">
    <location>
        <begin position="59"/>
        <end position="264"/>
    </location>
</feature>
<keyword evidence="3" id="KW-1185">Reference proteome</keyword>
<dbReference type="EMBL" id="FOXX01000007">
    <property type="protein sequence ID" value="SFQ70860.1"/>
    <property type="molecule type" value="Genomic_DNA"/>
</dbReference>
<dbReference type="InterPro" id="IPR012338">
    <property type="entry name" value="Beta-lactam/transpept-like"/>
</dbReference>
<dbReference type="GeneID" id="93711505"/>
<sequence length="275" mass="31431">MKRTVSLVIVLLIAFVIIYFVEHTKAQTGFQKELSVEKMDVQDEFNGKKGTFILRDLENNKTLIYNKKRASSRQAPIGTFQIPSSLIALETKTVKDEYEVKRWDGSDQGVDEWNRDLSLASSLRSSAPWYEKEIVKDMGIDNVNKWLQRLNYGNEKTEQNHLFWEDNSLQISPLEQANFLESLYHEDLPFSSSSMKKVKRIMIEKETGTYTLHSVKGSKGEHKSGWYIGFVTVKGHPYVFVTNIEGSGNSDESAQAKKITEKIFKKYGVLKGASL</sequence>
<dbReference type="SUPFAM" id="SSF56601">
    <property type="entry name" value="beta-lactamase/transpeptidase-like"/>
    <property type="match status" value="1"/>
</dbReference>
<evidence type="ECO:0000313" key="2">
    <source>
        <dbReference type="EMBL" id="SFQ70860.1"/>
    </source>
</evidence>
<accession>A0A1I6AQB5</accession>
<protein>
    <submittedName>
        <fullName evidence="2">Beta-lactamase class D</fullName>
    </submittedName>
</protein>
<dbReference type="Proteomes" id="UP000182762">
    <property type="component" value="Unassembled WGS sequence"/>
</dbReference>
<proteinExistence type="predicted"/>
<evidence type="ECO:0000259" key="1">
    <source>
        <dbReference type="Pfam" id="PF00905"/>
    </source>
</evidence>
<dbReference type="InterPro" id="IPR001460">
    <property type="entry name" value="PCN-bd_Tpept"/>
</dbReference>
<name>A0A1I6AQB5_9BACI</name>
<organism evidence="2 3">
    <name type="scientific">Priestia endophytica DSM 13796</name>
    <dbReference type="NCBI Taxonomy" id="1121089"/>
    <lineage>
        <taxon>Bacteria</taxon>
        <taxon>Bacillati</taxon>
        <taxon>Bacillota</taxon>
        <taxon>Bacilli</taxon>
        <taxon>Bacillales</taxon>
        <taxon>Bacillaceae</taxon>
        <taxon>Priestia</taxon>
    </lineage>
</organism>
<evidence type="ECO:0000313" key="3">
    <source>
        <dbReference type="Proteomes" id="UP000182762"/>
    </source>
</evidence>
<comment type="caution">
    <text evidence="2">The sequence shown here is derived from an EMBL/GenBank/DDBJ whole genome shotgun (WGS) entry which is preliminary data.</text>
</comment>
<reference evidence="2 3" key="1">
    <citation type="submission" date="2016-10" db="EMBL/GenBank/DDBJ databases">
        <authorList>
            <person name="Varghese N."/>
            <person name="Submissions S."/>
        </authorList>
    </citation>
    <scope>NUCLEOTIDE SEQUENCE [LARGE SCALE GENOMIC DNA]</scope>
    <source>
        <strain evidence="2 3">DSM 13796</strain>
    </source>
</reference>
<dbReference type="RefSeq" id="WP_061803188.1">
    <property type="nucleotide sequence ID" value="NZ_FOXX01000007.1"/>
</dbReference>
<gene>
    <name evidence="2" type="ORF">SAMN02745910_02878</name>
</gene>
<dbReference type="Gene3D" id="3.40.710.10">
    <property type="entry name" value="DD-peptidase/beta-lactamase superfamily"/>
    <property type="match status" value="1"/>
</dbReference>
<dbReference type="Pfam" id="PF00905">
    <property type="entry name" value="Transpeptidase"/>
    <property type="match status" value="1"/>
</dbReference>